<feature type="region of interest" description="Disordered" evidence="2">
    <location>
        <begin position="134"/>
        <end position="161"/>
    </location>
</feature>
<keyword evidence="1" id="KW-0201">Cytochrome c-type biogenesis</keyword>
<reference evidence="3 4" key="1">
    <citation type="submission" date="2018-04" db="EMBL/GenBank/DDBJ databases">
        <title>Genomic Encyclopedia of Archaeal and Bacterial Type Strains, Phase II (KMG-II): from individual species to whole genera.</title>
        <authorList>
            <person name="Goeker M."/>
        </authorList>
    </citation>
    <scope>NUCLEOTIDE SEQUENCE [LARGE SCALE GENOMIC DNA]</scope>
    <source>
        <strain evidence="3 4">DSM 18064</strain>
    </source>
</reference>
<organism evidence="3 4">
    <name type="scientific">Rhodovulum imhoffii</name>
    <dbReference type="NCBI Taxonomy" id="365340"/>
    <lineage>
        <taxon>Bacteria</taxon>
        <taxon>Pseudomonadati</taxon>
        <taxon>Pseudomonadota</taxon>
        <taxon>Alphaproteobacteria</taxon>
        <taxon>Rhodobacterales</taxon>
        <taxon>Paracoccaceae</taxon>
        <taxon>Rhodovulum</taxon>
    </lineage>
</organism>
<evidence type="ECO:0000313" key="4">
    <source>
        <dbReference type="Proteomes" id="UP000243859"/>
    </source>
</evidence>
<accession>A0A2T5BPZ5</accession>
<proteinExistence type="predicted"/>
<dbReference type="NCBIfam" id="TIGR03142">
    <property type="entry name" value="cytochro_ccmI"/>
    <property type="match status" value="1"/>
</dbReference>
<evidence type="ECO:0000256" key="1">
    <source>
        <dbReference type="ARBA" id="ARBA00022748"/>
    </source>
</evidence>
<dbReference type="GO" id="GO:0017004">
    <property type="term" value="P:cytochrome complex assembly"/>
    <property type="evidence" value="ECO:0007669"/>
    <property type="project" value="UniProtKB-KW"/>
</dbReference>
<dbReference type="EMBL" id="QAAA01000016">
    <property type="protein sequence ID" value="PTN01166.1"/>
    <property type="molecule type" value="Genomic_DNA"/>
</dbReference>
<evidence type="ECO:0000256" key="2">
    <source>
        <dbReference type="SAM" id="MobiDB-lite"/>
    </source>
</evidence>
<sequence>MVFWAVAMGLAVLVAVLVVLALLRGGRMPAQPAAAYDLRVYREQLREIEKDLARGVIAGDEAQRTRVEVSRRVLEADRALKTQKISQDAPAALTLGAVGVVVATILGVGYWGYTHQGAPGYPDLPLAKRIEMAKEMRASRPSQTEAEAENDPAPAPERPDPKHVEMLERLRAIVAERPQDQRGFELLARNEAALGHFARAHAAQARVIALKGDEATAMDYATLADMMVLAAGGYVSPEAEGALSNALNRNPNNGTALYYWGLMHAQTGRPDVTFRVWRQLLQNSGPDDPWVRPIRGQIEDLALRAGVNYTLPPEPTLRGPSAADIENAGDMTPEQRQQMIAGMVASLSDRLATQGGTPQEWAQLIRALGTLNDTARANGIWMEAQQVFSASPEAMETLRNAARAAGLLE</sequence>
<evidence type="ECO:0000313" key="3">
    <source>
        <dbReference type="EMBL" id="PTN01166.1"/>
    </source>
</evidence>
<dbReference type="OrthoDB" id="9815847at2"/>
<dbReference type="RefSeq" id="WP_107893174.1">
    <property type="nucleotide sequence ID" value="NZ_QAAA01000016.1"/>
</dbReference>
<protein>
    <submittedName>
        <fullName evidence="3">Cytochrome c-type biogenesis protein CcmH</fullName>
    </submittedName>
</protein>
<dbReference type="Gene3D" id="1.25.40.10">
    <property type="entry name" value="Tetratricopeptide repeat domain"/>
    <property type="match status" value="1"/>
</dbReference>
<dbReference type="AlphaFoldDB" id="A0A2T5BPZ5"/>
<dbReference type="Proteomes" id="UP000243859">
    <property type="component" value="Unassembled WGS sequence"/>
</dbReference>
<keyword evidence="4" id="KW-1185">Reference proteome</keyword>
<dbReference type="InterPro" id="IPR017560">
    <property type="entry name" value="Cyt_c_biogenesis_CcmI"/>
</dbReference>
<name>A0A2T5BPZ5_9RHOB</name>
<dbReference type="InterPro" id="IPR011990">
    <property type="entry name" value="TPR-like_helical_dom_sf"/>
</dbReference>
<gene>
    <name evidence="3" type="ORF">C8N32_11639</name>
</gene>
<comment type="caution">
    <text evidence="3">The sequence shown here is derived from an EMBL/GenBank/DDBJ whole genome shotgun (WGS) entry which is preliminary data.</text>
</comment>
<dbReference type="SUPFAM" id="SSF48452">
    <property type="entry name" value="TPR-like"/>
    <property type="match status" value="1"/>
</dbReference>